<evidence type="ECO:0000259" key="1">
    <source>
        <dbReference type="Pfam" id="PF10551"/>
    </source>
</evidence>
<evidence type="ECO:0000313" key="4">
    <source>
        <dbReference type="Proteomes" id="UP000663854"/>
    </source>
</evidence>
<dbReference type="EMBL" id="CAJNOL010009312">
    <property type="protein sequence ID" value="CAF1642495.1"/>
    <property type="molecule type" value="Genomic_DNA"/>
</dbReference>
<dbReference type="Proteomes" id="UP000663870">
    <property type="component" value="Unassembled WGS sequence"/>
</dbReference>
<comment type="caution">
    <text evidence="2">The sequence shown here is derived from an EMBL/GenBank/DDBJ whole genome shotgun (WGS) entry which is preliminary data.</text>
</comment>
<dbReference type="InterPro" id="IPR018289">
    <property type="entry name" value="MULE_transposase_dom"/>
</dbReference>
<gene>
    <name evidence="3" type="ORF">JXQ802_LOCUS53402</name>
    <name evidence="2" type="ORF">PYM288_LOCUS15623</name>
</gene>
<dbReference type="Pfam" id="PF10551">
    <property type="entry name" value="MULE"/>
    <property type="match status" value="1"/>
</dbReference>
<proteinExistence type="predicted"/>
<protein>
    <recommendedName>
        <fullName evidence="1">MULE transposase domain-containing protein</fullName>
    </recommendedName>
</protein>
<dbReference type="Proteomes" id="UP000663854">
    <property type="component" value="Unassembled WGS sequence"/>
</dbReference>
<name>A0A814IAY9_9BILA</name>
<accession>A0A814IAY9</accession>
<dbReference type="AlphaFoldDB" id="A0A814IAY9"/>
<reference evidence="2" key="1">
    <citation type="submission" date="2021-02" db="EMBL/GenBank/DDBJ databases">
        <authorList>
            <person name="Nowell W R."/>
        </authorList>
    </citation>
    <scope>NUCLEOTIDE SEQUENCE</scope>
</reference>
<sequence>MFKNYHFGLKRTIKNGTKIWICTLKLCNASITTRDCSILKTSAIKSDGSHEYEHRPKMSLNVYECVKSIKRRIEEDPTAPVSLLYHQQVKKFRRENGTGAEVPVFDRIKSSLYEYRSSKQPTIPKTLASIDVPGPLTHTLMGQNFLFCNNNILSIVGFASRMAIQLLGANPHWNSDGTFRTAPRLFYQSYSIHIWDNYSMKPVVYAALPNKNINTYDFFLNELIVYAQKNGISLLPKSILIDFEMAAYNAFSKNFPTSKIKGCQFHFGQNIWRQIKKKGLVAHSKGAEARRQIANILMLPLLPPQEINTVFCDIIEEISNVHQNFLKLTDYILHTYIEDALFPPSFWNLFDLIGIRPKTNNHIEGYHGQLNSHCQTHPNLWTWIRYIQESEESTMVRVEQEQAQQHSTRRRRATSVANENILIKAKQEYLDGVLNLTGYQKRLRSFCYRYINVFNTTDKDDLDYEPPQS</sequence>
<organism evidence="2 4">
    <name type="scientific">Rotaria sordida</name>
    <dbReference type="NCBI Taxonomy" id="392033"/>
    <lineage>
        <taxon>Eukaryota</taxon>
        <taxon>Metazoa</taxon>
        <taxon>Spiralia</taxon>
        <taxon>Gnathifera</taxon>
        <taxon>Rotifera</taxon>
        <taxon>Eurotatoria</taxon>
        <taxon>Bdelloidea</taxon>
        <taxon>Philodinida</taxon>
        <taxon>Philodinidae</taxon>
        <taxon>Rotaria</taxon>
    </lineage>
</organism>
<feature type="domain" description="MULE transposase" evidence="1">
    <location>
        <begin position="173"/>
        <end position="270"/>
    </location>
</feature>
<evidence type="ECO:0000313" key="5">
    <source>
        <dbReference type="Proteomes" id="UP000663870"/>
    </source>
</evidence>
<dbReference type="EMBL" id="CAJNOH010000379">
    <property type="protein sequence ID" value="CAF1021053.1"/>
    <property type="molecule type" value="Genomic_DNA"/>
</dbReference>
<keyword evidence="5" id="KW-1185">Reference proteome</keyword>
<evidence type="ECO:0000313" key="2">
    <source>
        <dbReference type="EMBL" id="CAF1021053.1"/>
    </source>
</evidence>
<dbReference type="PANTHER" id="PTHR47160:SF10">
    <property type="entry name" value="MULE TRANSPOSASE DOMAIN-CONTAINING PROTEIN"/>
    <property type="match status" value="1"/>
</dbReference>
<evidence type="ECO:0000313" key="3">
    <source>
        <dbReference type="EMBL" id="CAF1642495.1"/>
    </source>
</evidence>
<dbReference type="PANTHER" id="PTHR47160">
    <property type="entry name" value="PUTATIVE-RELATED"/>
    <property type="match status" value="1"/>
</dbReference>